<dbReference type="InParanoid" id="A0LIE6"/>
<reference evidence="2 3" key="1">
    <citation type="submission" date="2006-10" db="EMBL/GenBank/DDBJ databases">
        <title>Complete sequence of Syntrophobacter fumaroxidans MPOB.</title>
        <authorList>
            <consortium name="US DOE Joint Genome Institute"/>
            <person name="Copeland A."/>
            <person name="Lucas S."/>
            <person name="Lapidus A."/>
            <person name="Barry K."/>
            <person name="Detter J.C."/>
            <person name="Glavina del Rio T."/>
            <person name="Hammon N."/>
            <person name="Israni S."/>
            <person name="Pitluck S."/>
            <person name="Goltsman E.G."/>
            <person name="Martinez M."/>
            <person name="Schmutz J."/>
            <person name="Larimer F."/>
            <person name="Land M."/>
            <person name="Hauser L."/>
            <person name="Kyrpides N."/>
            <person name="Kim E."/>
            <person name="Boone D.R."/>
            <person name="Brockman F."/>
            <person name="Culley D."/>
            <person name="Ferry J."/>
            <person name="Gunsalus R."/>
            <person name="McInerney M.J."/>
            <person name="Morrison M."/>
            <person name="Plugge C."/>
            <person name="Rohlin L."/>
            <person name="Scholten J."/>
            <person name="Sieber J."/>
            <person name="Stams A.J.M."/>
            <person name="Worm P."/>
            <person name="Henstra A.M."/>
            <person name="Richardson P."/>
        </authorList>
    </citation>
    <scope>NUCLEOTIDE SEQUENCE [LARGE SCALE GENOMIC DNA]</scope>
    <source>
        <strain evidence="3">DSM 10017 / MPOB</strain>
    </source>
</reference>
<dbReference type="eggNOG" id="ENOG503390A">
    <property type="taxonomic scope" value="Bacteria"/>
</dbReference>
<dbReference type="InterPro" id="IPR028994">
    <property type="entry name" value="Integrin_alpha_N"/>
</dbReference>
<accession>A0LIE6</accession>
<sequence length="275" mass="30061" precursor="true">MNRACKIFLMVLGLVVVSVTAARETPAAEVAPLLKYYAKDYWVLLGGSHGDKWLTPEAVAPKLMGGEEYRVYAPFTFLRKATGGKAGPWGEADPEFLVRMKPVDKSGKDVLAVGGSWDAMPRRPRIVERNFEPYVNAARDILKTRAIHAPKVKITRVAEIDLDGDGENEVLVSAEHFSGRSALDSPKPGDFSMVFLRKTARGRASDTLLDGFFRTSTETDEGPSTTWRIVNVLDCNGDGVMEIVVGYAYYEGGGAAVYRIKGDAVEKVLGVDWGL</sequence>
<dbReference type="EMBL" id="CP000478">
    <property type="protein sequence ID" value="ABK17198.1"/>
    <property type="molecule type" value="Genomic_DNA"/>
</dbReference>
<dbReference type="Gene3D" id="2.130.10.130">
    <property type="entry name" value="Integrin alpha, N-terminal"/>
    <property type="match status" value="1"/>
</dbReference>
<proteinExistence type="predicted"/>
<evidence type="ECO:0000256" key="1">
    <source>
        <dbReference type="SAM" id="SignalP"/>
    </source>
</evidence>
<name>A0LIE6_SYNFM</name>
<keyword evidence="3" id="KW-1185">Reference proteome</keyword>
<evidence type="ECO:0000313" key="3">
    <source>
        <dbReference type="Proteomes" id="UP000001784"/>
    </source>
</evidence>
<dbReference type="AlphaFoldDB" id="A0LIE6"/>
<gene>
    <name evidence="2" type="ordered locus">Sfum_1510</name>
</gene>
<evidence type="ECO:0008006" key="4">
    <source>
        <dbReference type="Google" id="ProtNLM"/>
    </source>
</evidence>
<organism evidence="2 3">
    <name type="scientific">Syntrophobacter fumaroxidans (strain DSM 10017 / MPOB)</name>
    <dbReference type="NCBI Taxonomy" id="335543"/>
    <lineage>
        <taxon>Bacteria</taxon>
        <taxon>Pseudomonadati</taxon>
        <taxon>Thermodesulfobacteriota</taxon>
        <taxon>Syntrophobacteria</taxon>
        <taxon>Syntrophobacterales</taxon>
        <taxon>Syntrophobacteraceae</taxon>
        <taxon>Syntrophobacter</taxon>
    </lineage>
</organism>
<dbReference type="OrthoDB" id="9814379at2"/>
<dbReference type="HOGENOM" id="CLU_955527_0_0_7"/>
<dbReference type="Proteomes" id="UP000001784">
    <property type="component" value="Chromosome"/>
</dbReference>
<keyword evidence="1" id="KW-0732">Signal</keyword>
<evidence type="ECO:0000313" key="2">
    <source>
        <dbReference type="EMBL" id="ABK17198.1"/>
    </source>
</evidence>
<dbReference type="KEGG" id="sfu:Sfum_1510"/>
<feature type="signal peptide" evidence="1">
    <location>
        <begin position="1"/>
        <end position="21"/>
    </location>
</feature>
<dbReference type="SUPFAM" id="SSF69318">
    <property type="entry name" value="Integrin alpha N-terminal domain"/>
    <property type="match status" value="1"/>
</dbReference>
<protein>
    <recommendedName>
        <fullName evidence="4">FG-GAP repeat protein</fullName>
    </recommendedName>
</protein>
<feature type="chain" id="PRO_5002626171" description="FG-GAP repeat protein" evidence="1">
    <location>
        <begin position="22"/>
        <end position="275"/>
    </location>
</feature>
<dbReference type="RefSeq" id="WP_011698369.1">
    <property type="nucleotide sequence ID" value="NC_008554.1"/>
</dbReference>